<evidence type="ECO:0000256" key="3">
    <source>
        <dbReference type="PIRSR" id="PIRSR037238-1"/>
    </source>
</evidence>
<dbReference type="GO" id="GO:0004180">
    <property type="term" value="F:carboxypeptidase activity"/>
    <property type="evidence" value="ECO:0007669"/>
    <property type="project" value="UniProtKB-KW"/>
</dbReference>
<dbReference type="SUPFAM" id="SSF55031">
    <property type="entry name" value="Bacterial exopeptidase dimerisation domain"/>
    <property type="match status" value="1"/>
</dbReference>
<dbReference type="GO" id="GO:0046872">
    <property type="term" value="F:metal ion binding"/>
    <property type="evidence" value="ECO:0007669"/>
    <property type="project" value="UniProtKB-KW"/>
</dbReference>
<dbReference type="OrthoDB" id="9776600at2"/>
<dbReference type="SUPFAM" id="SSF53187">
    <property type="entry name" value="Zn-dependent exopeptidases"/>
    <property type="match status" value="1"/>
</dbReference>
<evidence type="ECO:0000313" key="5">
    <source>
        <dbReference type="EMBL" id="SDX67396.1"/>
    </source>
</evidence>
<protein>
    <submittedName>
        <fullName evidence="5">Glutamate carboxypeptidase</fullName>
    </submittedName>
</protein>
<dbReference type="InterPro" id="IPR017150">
    <property type="entry name" value="Pept_M20_glutamate_carboxypep"/>
</dbReference>
<dbReference type="Pfam" id="PF07687">
    <property type="entry name" value="M20_dimer"/>
    <property type="match status" value="1"/>
</dbReference>
<organism evidence="5 6">
    <name type="scientific">Albimonas donghaensis</name>
    <dbReference type="NCBI Taxonomy" id="356660"/>
    <lineage>
        <taxon>Bacteria</taxon>
        <taxon>Pseudomonadati</taxon>
        <taxon>Pseudomonadota</taxon>
        <taxon>Alphaproteobacteria</taxon>
        <taxon>Rhodobacterales</taxon>
        <taxon>Paracoccaceae</taxon>
        <taxon>Albimonas</taxon>
    </lineage>
</organism>
<feature type="active site" description="Proton acceptor" evidence="3">
    <location>
        <position position="146"/>
    </location>
</feature>
<dbReference type="InterPro" id="IPR011650">
    <property type="entry name" value="Peptidase_M20_dimer"/>
</dbReference>
<dbReference type="InterPro" id="IPR002933">
    <property type="entry name" value="Peptidase_M20"/>
</dbReference>
<keyword evidence="5" id="KW-0121">Carboxypeptidase</keyword>
<proteinExistence type="predicted"/>
<keyword evidence="6" id="KW-1185">Reference proteome</keyword>
<dbReference type="EMBL" id="FNMZ01000008">
    <property type="protein sequence ID" value="SDX67396.1"/>
    <property type="molecule type" value="Genomic_DNA"/>
</dbReference>
<dbReference type="Proteomes" id="UP000199118">
    <property type="component" value="Unassembled WGS sequence"/>
</dbReference>
<sequence>MTLQRPETIDPAPLIAGIRDWVAIETPSERPDLIDRLLDLVEAGFEGLPVERTRFPATERGGQLLLRYAPPGCEGAPITVMGHVDTVWAVGTLARRPMEERDGRLHGPGVFDMKAGSYLGAETLRRIAAEGLVPPRPLQVLLTGDEEIGSHASRPLIERLATDSALVLIPEPSFGPDIAVVTARKGWGRFEMRAHGRAAHAGGNLFDGRSAIREIARQILDIEALTDRDGGLSFNVGVVSGGTRPNVVPAEAEALIDMRAATVADAEAAAAAMLARAPFDPDIRLEVTGGVDRPPYERTEAVARLYGAAKTLAASLGMGLGETARGGVSDGNIAASMGAPVLDGLGCGGAGAHAEDEHIDLATVAPRAALMRAMMLSPDFLADAVG</sequence>
<dbReference type="Gene3D" id="3.30.70.360">
    <property type="match status" value="1"/>
</dbReference>
<dbReference type="Pfam" id="PF01546">
    <property type="entry name" value="Peptidase_M20"/>
    <property type="match status" value="1"/>
</dbReference>
<accession>A0A1H3DLW5</accession>
<dbReference type="Gene3D" id="3.40.630.10">
    <property type="entry name" value="Zn peptidases"/>
    <property type="match status" value="1"/>
</dbReference>
<dbReference type="CDD" id="cd03885">
    <property type="entry name" value="M20_CPDG2"/>
    <property type="match status" value="1"/>
</dbReference>
<name>A0A1H3DLW5_9RHOB</name>
<dbReference type="STRING" id="356660.SAMN05444336_10867"/>
<feature type="active site" evidence="3">
    <location>
        <position position="85"/>
    </location>
</feature>
<evidence type="ECO:0000256" key="2">
    <source>
        <dbReference type="ARBA" id="ARBA00022801"/>
    </source>
</evidence>
<evidence type="ECO:0000259" key="4">
    <source>
        <dbReference type="Pfam" id="PF07687"/>
    </source>
</evidence>
<evidence type="ECO:0000256" key="1">
    <source>
        <dbReference type="ARBA" id="ARBA00022723"/>
    </source>
</evidence>
<gene>
    <name evidence="5" type="ORF">SAMN05444336_10867</name>
</gene>
<dbReference type="InterPro" id="IPR050072">
    <property type="entry name" value="Peptidase_M20A"/>
</dbReference>
<dbReference type="AlphaFoldDB" id="A0A1H3DLW5"/>
<dbReference type="PANTHER" id="PTHR43808">
    <property type="entry name" value="ACETYLORNITHINE DEACETYLASE"/>
    <property type="match status" value="1"/>
</dbReference>
<keyword evidence="2" id="KW-0378">Hydrolase</keyword>
<dbReference type="InterPro" id="IPR036264">
    <property type="entry name" value="Bact_exopeptidase_dim_dom"/>
</dbReference>
<keyword evidence="1" id="KW-0479">Metal-binding</keyword>
<dbReference type="RefSeq" id="WP_092684149.1">
    <property type="nucleotide sequence ID" value="NZ_FNMZ01000008.1"/>
</dbReference>
<feature type="domain" description="Peptidase M20 dimerisation" evidence="4">
    <location>
        <begin position="182"/>
        <end position="274"/>
    </location>
</feature>
<evidence type="ECO:0000313" key="6">
    <source>
        <dbReference type="Proteomes" id="UP000199118"/>
    </source>
</evidence>
<dbReference type="PIRSF" id="PIRSF037238">
    <property type="entry name" value="Carboxypeptidase_G2"/>
    <property type="match status" value="1"/>
</dbReference>
<dbReference type="PANTHER" id="PTHR43808:SF9">
    <property type="entry name" value="BLL0789 PROTEIN"/>
    <property type="match status" value="1"/>
</dbReference>
<keyword evidence="5" id="KW-0645">Protease</keyword>
<reference evidence="5 6" key="1">
    <citation type="submission" date="2016-10" db="EMBL/GenBank/DDBJ databases">
        <authorList>
            <person name="de Groot N.N."/>
        </authorList>
    </citation>
    <scope>NUCLEOTIDE SEQUENCE [LARGE SCALE GENOMIC DNA]</scope>
    <source>
        <strain evidence="5 6">DSM 17890</strain>
    </source>
</reference>